<feature type="transmembrane region" description="Helical" evidence="1">
    <location>
        <begin position="177"/>
        <end position="201"/>
    </location>
</feature>
<dbReference type="GO" id="GO:0020037">
    <property type="term" value="F:heme binding"/>
    <property type="evidence" value="ECO:0007669"/>
    <property type="project" value="InterPro"/>
</dbReference>
<name>C0N9Z8_9GAMM</name>
<evidence type="ECO:0000313" key="4">
    <source>
        <dbReference type="Proteomes" id="UP000004679"/>
    </source>
</evidence>
<dbReference type="PANTHER" id="PTHR38034">
    <property type="entry name" value="INNER MEMBRANE PROTEIN YPJD"/>
    <property type="match status" value="1"/>
</dbReference>
<feature type="transmembrane region" description="Helical" evidence="1">
    <location>
        <begin position="64"/>
        <end position="85"/>
    </location>
</feature>
<dbReference type="Pfam" id="PF01578">
    <property type="entry name" value="Cytochrom_C_asm"/>
    <property type="match status" value="1"/>
</dbReference>
<feature type="transmembrane region" description="Helical" evidence="1">
    <location>
        <begin position="6"/>
        <end position="26"/>
    </location>
</feature>
<dbReference type="InterPro" id="IPR052372">
    <property type="entry name" value="YpjD/HemX"/>
</dbReference>
<dbReference type="AlphaFoldDB" id="C0N9Z8"/>
<feature type="transmembrane region" description="Helical" evidence="1">
    <location>
        <begin position="243"/>
        <end position="262"/>
    </location>
</feature>
<evidence type="ECO:0000313" key="3">
    <source>
        <dbReference type="EMBL" id="EEF78400.1"/>
    </source>
</evidence>
<proteinExistence type="predicted"/>
<dbReference type="InterPro" id="IPR002541">
    <property type="entry name" value="Cyt_c_assembly"/>
</dbReference>
<gene>
    <name evidence="3" type="ORF">MDMS009_2944</name>
</gene>
<keyword evidence="1" id="KW-0812">Transmembrane</keyword>
<accession>C0N9Z8</accession>
<keyword evidence="1" id="KW-1133">Transmembrane helix</keyword>
<protein>
    <submittedName>
        <fullName evidence="3">Cytochrome C assembly protein</fullName>
    </submittedName>
</protein>
<feature type="transmembrane region" description="Helical" evidence="1">
    <location>
        <begin position="128"/>
        <end position="152"/>
    </location>
</feature>
<organism evidence="3 4">
    <name type="scientific">Methylophaga thiooxydans DMS010</name>
    <dbReference type="NCBI Taxonomy" id="637616"/>
    <lineage>
        <taxon>Bacteria</taxon>
        <taxon>Pseudomonadati</taxon>
        <taxon>Pseudomonadota</taxon>
        <taxon>Gammaproteobacteria</taxon>
        <taxon>Thiotrichales</taxon>
        <taxon>Piscirickettsiaceae</taxon>
        <taxon>Methylophaga</taxon>
    </lineage>
</organism>
<keyword evidence="1" id="KW-0472">Membrane</keyword>
<feature type="domain" description="Cytochrome c assembly protein" evidence="2">
    <location>
        <begin position="41"/>
        <end position="263"/>
    </location>
</feature>
<dbReference type="Proteomes" id="UP000004679">
    <property type="component" value="Unassembled WGS sequence"/>
</dbReference>
<feature type="transmembrane region" description="Helical" evidence="1">
    <location>
        <begin position="38"/>
        <end position="58"/>
    </location>
</feature>
<keyword evidence="4" id="KW-1185">Reference proteome</keyword>
<sequence>MNMAIANALAFLLYMSSSVILIRRFVQKDQNAVKTSIPLGIMIIMALLFHATDIFFTMKSAGGWNLGLFTTFSLTTWLMAFIALLTGARYPNSHPGIVIYPLVALSLILKVELPSPQPPSLSHPALEWHVLLSLAAYSLFMLAAIQAIILAIQEKHLRQRQAAGLMRKLPPLQSMEAALFQLILTGFALLTLGLITGLMFVDDLFAQHLVHKTSLSLVSWCVFAALLWGRWRYGWRGKTAVKWTLVGFSFLLLAFMGSKFVLEYIVN</sequence>
<feature type="transmembrane region" description="Helical" evidence="1">
    <location>
        <begin position="97"/>
        <end position="116"/>
    </location>
</feature>
<dbReference type="GO" id="GO:0017004">
    <property type="term" value="P:cytochrome complex assembly"/>
    <property type="evidence" value="ECO:0007669"/>
    <property type="project" value="InterPro"/>
</dbReference>
<dbReference type="EMBL" id="GG657907">
    <property type="protein sequence ID" value="EEF78400.1"/>
    <property type="molecule type" value="Genomic_DNA"/>
</dbReference>
<dbReference type="HOGENOM" id="CLU_049710_1_0_6"/>
<evidence type="ECO:0000259" key="2">
    <source>
        <dbReference type="Pfam" id="PF01578"/>
    </source>
</evidence>
<evidence type="ECO:0000256" key="1">
    <source>
        <dbReference type="SAM" id="Phobius"/>
    </source>
</evidence>
<feature type="transmembrane region" description="Helical" evidence="1">
    <location>
        <begin position="213"/>
        <end position="231"/>
    </location>
</feature>
<reference evidence="3 4" key="1">
    <citation type="journal article" date="2011" name="J. Bacteriol.">
        <title>Draft genome sequence of the chemolithoheterotrophic, halophilic methylotroph Methylophaga thiooxydans DMS010.</title>
        <authorList>
            <person name="Boden R."/>
            <person name="Ferriera S."/>
            <person name="Johnson J."/>
            <person name="Kelly D.P."/>
            <person name="Murrell J.C."/>
            <person name="Schafer H."/>
        </authorList>
    </citation>
    <scope>NUCLEOTIDE SEQUENCE [LARGE SCALE GENOMIC DNA]</scope>
    <source>
        <strain evidence="3 4">DMS010</strain>
    </source>
</reference>
<dbReference type="GO" id="GO:0005886">
    <property type="term" value="C:plasma membrane"/>
    <property type="evidence" value="ECO:0007669"/>
    <property type="project" value="TreeGrafter"/>
</dbReference>
<dbReference type="PANTHER" id="PTHR38034:SF1">
    <property type="entry name" value="INNER MEMBRANE PROTEIN YPJD"/>
    <property type="match status" value="1"/>
</dbReference>